<keyword evidence="2" id="KW-0560">Oxidoreductase</keyword>
<protein>
    <submittedName>
        <fullName evidence="2">Antibiotic biosynthesis monooxygenase</fullName>
    </submittedName>
</protein>
<dbReference type="KEGG" id="pamo:BAR1_10845"/>
<dbReference type="PANTHER" id="PTHR33336:SF15">
    <property type="entry name" value="ABM DOMAIN-CONTAINING PROTEIN"/>
    <property type="match status" value="1"/>
</dbReference>
<reference evidence="2 3" key="1">
    <citation type="submission" date="2018-09" db="EMBL/GenBank/DDBJ databases">
        <title>Profundibacter amoris BAR1 gen. nov., sp. nov., a new member of the Roseobacter clade isolated at Lokis Castle Vent Field on the Arctic Mid-Oceanic Ridge.</title>
        <authorList>
            <person name="Le Moine Bauer S."/>
            <person name="Sjoeberg A.G."/>
            <person name="L'Haridon S."/>
            <person name="Stokke R."/>
            <person name="Roalkvam I."/>
            <person name="Steen I.H."/>
            <person name="Dahle H."/>
        </authorList>
    </citation>
    <scope>NUCLEOTIDE SEQUENCE [LARGE SCALE GENOMIC DNA]</scope>
    <source>
        <strain evidence="2 3">BAR1</strain>
    </source>
</reference>
<dbReference type="PANTHER" id="PTHR33336">
    <property type="entry name" value="QUINOL MONOOXYGENASE YGIN-RELATED"/>
    <property type="match status" value="1"/>
</dbReference>
<evidence type="ECO:0000259" key="1">
    <source>
        <dbReference type="PROSITE" id="PS51725"/>
    </source>
</evidence>
<accession>A0A347UHQ1</accession>
<evidence type="ECO:0000313" key="2">
    <source>
        <dbReference type="EMBL" id="AXX98379.1"/>
    </source>
</evidence>
<dbReference type="Pfam" id="PF03992">
    <property type="entry name" value="ABM"/>
    <property type="match status" value="1"/>
</dbReference>
<dbReference type="SUPFAM" id="SSF54909">
    <property type="entry name" value="Dimeric alpha+beta barrel"/>
    <property type="match status" value="1"/>
</dbReference>
<dbReference type="PROSITE" id="PS51725">
    <property type="entry name" value="ABM"/>
    <property type="match status" value="1"/>
</dbReference>
<name>A0A347UHQ1_9RHOB</name>
<dbReference type="AlphaFoldDB" id="A0A347UHQ1"/>
<dbReference type="InterPro" id="IPR011008">
    <property type="entry name" value="Dimeric_a/b-barrel"/>
</dbReference>
<evidence type="ECO:0000313" key="3">
    <source>
        <dbReference type="Proteomes" id="UP000261704"/>
    </source>
</evidence>
<dbReference type="RefSeq" id="WP_118943035.1">
    <property type="nucleotide sequence ID" value="NZ_CP032125.1"/>
</dbReference>
<organism evidence="2 3">
    <name type="scientific">Profundibacter amoris</name>
    <dbReference type="NCBI Taxonomy" id="2171755"/>
    <lineage>
        <taxon>Bacteria</taxon>
        <taxon>Pseudomonadati</taxon>
        <taxon>Pseudomonadota</taxon>
        <taxon>Alphaproteobacteria</taxon>
        <taxon>Rhodobacterales</taxon>
        <taxon>Paracoccaceae</taxon>
        <taxon>Profundibacter</taxon>
    </lineage>
</organism>
<keyword evidence="2" id="KW-0503">Monooxygenase</keyword>
<gene>
    <name evidence="2" type="ORF">BAR1_10845</name>
</gene>
<dbReference type="EMBL" id="CP032125">
    <property type="protein sequence ID" value="AXX98379.1"/>
    <property type="molecule type" value="Genomic_DNA"/>
</dbReference>
<feature type="domain" description="ABM" evidence="1">
    <location>
        <begin position="16"/>
        <end position="104"/>
    </location>
</feature>
<sequence length="109" mass="12240">MKNYTNPAAINLNTGFVVMVRIIAKDGEADAVASILESLVKPSMAETGMKFFMPYRSPNNPAEFLVYELYENEAAWDTHNASEHLLNVVDELVSKADFRERVPFLPFVA</sequence>
<dbReference type="GO" id="GO:0004497">
    <property type="term" value="F:monooxygenase activity"/>
    <property type="evidence" value="ECO:0007669"/>
    <property type="project" value="UniProtKB-KW"/>
</dbReference>
<dbReference type="InterPro" id="IPR050744">
    <property type="entry name" value="AI-2_Isomerase_LsrG"/>
</dbReference>
<keyword evidence="3" id="KW-1185">Reference proteome</keyword>
<dbReference type="Proteomes" id="UP000261704">
    <property type="component" value="Chromosome"/>
</dbReference>
<dbReference type="Gene3D" id="3.30.70.100">
    <property type="match status" value="1"/>
</dbReference>
<dbReference type="InterPro" id="IPR007138">
    <property type="entry name" value="ABM_dom"/>
</dbReference>
<proteinExistence type="predicted"/>
<dbReference type="OrthoDB" id="287932at2"/>